<dbReference type="InterPro" id="IPR007497">
    <property type="entry name" value="SIMPL/DUF541"/>
</dbReference>
<dbReference type="PANTHER" id="PTHR34387">
    <property type="entry name" value="SLR1258 PROTEIN"/>
    <property type="match status" value="1"/>
</dbReference>
<evidence type="ECO:0000313" key="2">
    <source>
        <dbReference type="Proteomes" id="UP001229346"/>
    </source>
</evidence>
<dbReference type="RefSeq" id="WP_307470728.1">
    <property type="nucleotide sequence ID" value="NZ_JAUSST010000003.1"/>
</dbReference>
<dbReference type="EMBL" id="JAUSSU010000003">
    <property type="protein sequence ID" value="MDQ0112348.1"/>
    <property type="molecule type" value="Genomic_DNA"/>
</dbReference>
<dbReference type="Pfam" id="PF04402">
    <property type="entry name" value="SIMPL"/>
    <property type="match status" value="1"/>
</dbReference>
<protein>
    <submittedName>
        <fullName evidence="1">Uncharacterized protein YggE</fullName>
    </submittedName>
</protein>
<comment type="caution">
    <text evidence="1">The sequence shown here is derived from an EMBL/GenBank/DDBJ whole genome shotgun (WGS) entry which is preliminary data.</text>
</comment>
<dbReference type="Gene3D" id="3.30.110.170">
    <property type="entry name" value="Protein of unknown function (DUF541), domain 1"/>
    <property type="match status" value="1"/>
</dbReference>
<proteinExistence type="predicted"/>
<keyword evidence="2" id="KW-1185">Reference proteome</keyword>
<organism evidence="1 2">
    <name type="scientific">Paenibacillus harenae</name>
    <dbReference type="NCBI Taxonomy" id="306543"/>
    <lineage>
        <taxon>Bacteria</taxon>
        <taxon>Bacillati</taxon>
        <taxon>Bacillota</taxon>
        <taxon>Bacilli</taxon>
        <taxon>Bacillales</taxon>
        <taxon>Paenibacillaceae</taxon>
        <taxon>Paenibacillus</taxon>
    </lineage>
</organism>
<reference evidence="1 2" key="1">
    <citation type="submission" date="2023-07" db="EMBL/GenBank/DDBJ databases">
        <title>Sorghum-associated microbial communities from plants grown in Nebraska, USA.</title>
        <authorList>
            <person name="Schachtman D."/>
        </authorList>
    </citation>
    <scope>NUCLEOTIDE SEQUENCE [LARGE SCALE GENOMIC DNA]</scope>
    <source>
        <strain evidence="1 2">CC482</strain>
    </source>
</reference>
<accession>A0ABT9TYA8</accession>
<sequence>MNGNGYGGYEGLGGYRGGPAGGTAPAFVQRTPSTIEVIGEGTATAPADRAIIVLGVVTEGLELQTVQAENARTAAAVIEALLGMGIPREKLQTQDYRIDTMYDFIDGKQVFRGYQVTNMLQVTVDQVAQTGAVVDAAVASGANSVSSIRLTTSRPELYEHQALSNAVRDAAQRAITVAQTLGVVISKVPLEVRQLPRPSEPVPMFKAASFAADSVVTPIEAGTLTVSSSVRATYVIVQA</sequence>
<dbReference type="Gene3D" id="3.30.70.2970">
    <property type="entry name" value="Protein of unknown function (DUF541), domain 2"/>
    <property type="match status" value="1"/>
</dbReference>
<dbReference type="PANTHER" id="PTHR34387:SF1">
    <property type="entry name" value="PERIPLASMIC IMMUNOGENIC PROTEIN"/>
    <property type="match status" value="1"/>
</dbReference>
<gene>
    <name evidence="1" type="ORF">J2T15_001783</name>
</gene>
<dbReference type="Proteomes" id="UP001229346">
    <property type="component" value="Unassembled WGS sequence"/>
</dbReference>
<dbReference type="InterPro" id="IPR052022">
    <property type="entry name" value="26kDa_periplasmic_antigen"/>
</dbReference>
<name>A0ABT9TYA8_PAEHA</name>
<evidence type="ECO:0000313" key="1">
    <source>
        <dbReference type="EMBL" id="MDQ0112348.1"/>
    </source>
</evidence>